<keyword evidence="2" id="KW-1003">Cell membrane</keyword>
<feature type="transmembrane region" description="Helical" evidence="6">
    <location>
        <begin position="79"/>
        <end position="103"/>
    </location>
</feature>
<feature type="transmembrane region" description="Helical" evidence="6">
    <location>
        <begin position="39"/>
        <end position="59"/>
    </location>
</feature>
<keyword evidence="3 6" id="KW-0812">Transmembrane</keyword>
<dbReference type="Pfam" id="PF02653">
    <property type="entry name" value="BPD_transp_2"/>
    <property type="match status" value="1"/>
</dbReference>
<keyword evidence="8" id="KW-1185">Reference proteome</keyword>
<feature type="transmembrane region" description="Helical" evidence="6">
    <location>
        <begin position="136"/>
        <end position="157"/>
    </location>
</feature>
<dbReference type="CDD" id="cd06580">
    <property type="entry name" value="TM_PBP1_transp_TpRbsC_like"/>
    <property type="match status" value="1"/>
</dbReference>
<dbReference type="Gene3D" id="1.10.3470.10">
    <property type="entry name" value="ABC transporter involved in vitamin B12 uptake, BtuC"/>
    <property type="match status" value="1"/>
</dbReference>
<evidence type="ECO:0000256" key="6">
    <source>
        <dbReference type="SAM" id="Phobius"/>
    </source>
</evidence>
<dbReference type="GO" id="GO:0005886">
    <property type="term" value="C:plasma membrane"/>
    <property type="evidence" value="ECO:0007669"/>
    <property type="project" value="UniProtKB-SubCell"/>
</dbReference>
<organism evidence="7 8">
    <name type="scientific">Ureibacillus thermophilus</name>
    <dbReference type="NCBI Taxonomy" id="367743"/>
    <lineage>
        <taxon>Bacteria</taxon>
        <taxon>Bacillati</taxon>
        <taxon>Bacillota</taxon>
        <taxon>Bacilli</taxon>
        <taxon>Bacillales</taxon>
        <taxon>Caryophanaceae</taxon>
        <taxon>Ureibacillus</taxon>
    </lineage>
</organism>
<dbReference type="RefSeq" id="WP_208649754.1">
    <property type="nucleotide sequence ID" value="NZ_CP036528.1"/>
</dbReference>
<feature type="transmembrane region" description="Helical" evidence="6">
    <location>
        <begin position="169"/>
        <end position="188"/>
    </location>
</feature>
<evidence type="ECO:0000256" key="3">
    <source>
        <dbReference type="ARBA" id="ARBA00022692"/>
    </source>
</evidence>
<dbReference type="Proteomes" id="UP000291151">
    <property type="component" value="Chromosome"/>
</dbReference>
<dbReference type="EMBL" id="CP036528">
    <property type="protein sequence ID" value="QBK26062.1"/>
    <property type="molecule type" value="Genomic_DNA"/>
</dbReference>
<evidence type="ECO:0000256" key="5">
    <source>
        <dbReference type="ARBA" id="ARBA00023136"/>
    </source>
</evidence>
<dbReference type="PANTHER" id="PTHR47089">
    <property type="entry name" value="ABC TRANSPORTER, PERMEASE PROTEIN"/>
    <property type="match status" value="1"/>
</dbReference>
<dbReference type="InterPro" id="IPR037294">
    <property type="entry name" value="ABC_BtuC-like"/>
</dbReference>
<feature type="transmembrane region" description="Helical" evidence="6">
    <location>
        <begin position="110"/>
        <end position="130"/>
    </location>
</feature>
<dbReference type="PANTHER" id="PTHR47089:SF1">
    <property type="entry name" value="GUANOSINE ABC TRANSPORTER PERMEASE PROTEIN NUPP"/>
    <property type="match status" value="1"/>
</dbReference>
<proteinExistence type="predicted"/>
<gene>
    <name evidence="7" type="ORF">DKZ56_09400</name>
</gene>
<accession>A0A4P6UWM0</accession>
<feature type="transmembrane region" description="Helical" evidence="6">
    <location>
        <begin position="345"/>
        <end position="363"/>
    </location>
</feature>
<name>A0A4P6UWM0_9BACL</name>
<evidence type="ECO:0000256" key="1">
    <source>
        <dbReference type="ARBA" id="ARBA00004651"/>
    </source>
</evidence>
<feature type="transmembrane region" description="Helical" evidence="6">
    <location>
        <begin position="219"/>
        <end position="238"/>
    </location>
</feature>
<keyword evidence="4 6" id="KW-1133">Transmembrane helix</keyword>
<dbReference type="GO" id="GO:0022857">
    <property type="term" value="F:transmembrane transporter activity"/>
    <property type="evidence" value="ECO:0007669"/>
    <property type="project" value="InterPro"/>
</dbReference>
<keyword evidence="5 6" id="KW-0472">Membrane</keyword>
<dbReference type="AlphaFoldDB" id="A0A4P6UWM0"/>
<evidence type="ECO:0000256" key="4">
    <source>
        <dbReference type="ARBA" id="ARBA00022989"/>
    </source>
</evidence>
<comment type="subcellular location">
    <subcellularLocation>
        <location evidence="1">Cell membrane</location>
        <topology evidence="1">Multi-pass membrane protein</topology>
    </subcellularLocation>
</comment>
<feature type="transmembrane region" description="Helical" evidence="6">
    <location>
        <begin position="293"/>
        <end position="312"/>
    </location>
</feature>
<protein>
    <submittedName>
        <fullName evidence="7">ABC transporter permease</fullName>
    </submittedName>
</protein>
<feature type="transmembrane region" description="Helical" evidence="6">
    <location>
        <begin position="319"/>
        <end position="339"/>
    </location>
</feature>
<dbReference type="KEGG" id="uth:DKZ56_09400"/>
<evidence type="ECO:0000256" key="2">
    <source>
        <dbReference type="ARBA" id="ARBA00022475"/>
    </source>
</evidence>
<evidence type="ECO:0000313" key="8">
    <source>
        <dbReference type="Proteomes" id="UP000291151"/>
    </source>
</evidence>
<dbReference type="InterPro" id="IPR001851">
    <property type="entry name" value="ABC_transp_permease"/>
</dbReference>
<feature type="transmembrane region" description="Helical" evidence="6">
    <location>
        <begin position="267"/>
        <end position="287"/>
    </location>
</feature>
<sequence length="371" mass="40799">MIQKSSYDKLSPDLQPSRKKAFFFPYSLQYDPHKKSNPWLVPILSVVAALFICSVFLLFNDYNPIEVYQRMFSSAFGSSFGISETIVKAIPLLLCGLGVAIAYKIAIWNIGAEGQFVLGAIGATAITIYFPNLPGVLYIPLMMFAGIATGALWGLFTAIPRTYFKVNELITSLMLNYVALLLLDYLVYEPWRDPEGFNFPGTPQFTPFQMLANIGSTRLHFGLIFAIAALIIFAFLLTKTRWGYELKLLGANKEAAQNAGIHINRHILLVMLISGGLAGFAGAIEVSGVAHRLMYGISPGYGYTAIIVAWLAKLNPWAMVITSLFIGALIVGGYSVQLIGLPSSFSSMIQGLILICLLSGEMLSKYRLKRM</sequence>
<reference evidence="7 8" key="1">
    <citation type="submission" date="2019-02" db="EMBL/GenBank/DDBJ databases">
        <title>Ureibacillus thermophilus.</title>
        <authorList>
            <person name="Sunny J.S."/>
            <person name="Natarajan A."/>
            <person name="Saleena L.M."/>
        </authorList>
    </citation>
    <scope>NUCLEOTIDE SEQUENCE [LARGE SCALE GENOMIC DNA]</scope>
    <source>
        <strain evidence="7 8">LM102</strain>
    </source>
</reference>
<evidence type="ECO:0000313" key="7">
    <source>
        <dbReference type="EMBL" id="QBK26062.1"/>
    </source>
</evidence>